<dbReference type="EMBL" id="PIPT01000006">
    <property type="protein sequence ID" value="RUO47263.1"/>
    <property type="molecule type" value="Genomic_DNA"/>
</dbReference>
<dbReference type="Pfam" id="PF16358">
    <property type="entry name" value="RcsF"/>
    <property type="match status" value="1"/>
</dbReference>
<sequence length="121" mass="13440">MRILLMAVLSCGVLLGCATQVDRFPAAELARSNSVEFIQPYQLSRTDVEFVDMGTVRGESCQRPLLDGQASQEEALIAMKLAAADKQANRVVLKRCQQDSKDGCTARWWCEGTAFQMRPLQ</sequence>
<gene>
    <name evidence="1" type="ORF">CWE21_08700</name>
</gene>
<dbReference type="PROSITE" id="PS51257">
    <property type="entry name" value="PROKAR_LIPOPROTEIN"/>
    <property type="match status" value="1"/>
</dbReference>
<keyword evidence="2" id="KW-1185">Reference proteome</keyword>
<accession>A0A432XEV0</accession>
<dbReference type="AlphaFoldDB" id="A0A432XEV0"/>
<dbReference type="OrthoDB" id="6238104at2"/>
<evidence type="ECO:0000313" key="2">
    <source>
        <dbReference type="Proteomes" id="UP000286678"/>
    </source>
</evidence>
<proteinExistence type="predicted"/>
<reference evidence="2" key="1">
    <citation type="journal article" date="2018" name="Front. Microbiol.">
        <title>Genome-Based Analysis Reveals the Taxonomy and Diversity of the Family Idiomarinaceae.</title>
        <authorList>
            <person name="Liu Y."/>
            <person name="Lai Q."/>
            <person name="Shao Z."/>
        </authorList>
    </citation>
    <scope>NUCLEOTIDE SEQUENCE [LARGE SCALE GENOMIC DNA]</scope>
    <source>
        <strain evidence="2">SW15</strain>
    </source>
</reference>
<dbReference type="Proteomes" id="UP000286678">
    <property type="component" value="Unassembled WGS sequence"/>
</dbReference>
<dbReference type="GO" id="GO:0009279">
    <property type="term" value="C:cell outer membrane"/>
    <property type="evidence" value="ECO:0007669"/>
    <property type="project" value="InterPro"/>
</dbReference>
<dbReference type="Gene3D" id="3.30.110.70">
    <property type="entry name" value="Hypothetical protein apc22750. Chain B"/>
    <property type="match status" value="1"/>
</dbReference>
<evidence type="ECO:0000313" key="1">
    <source>
        <dbReference type="EMBL" id="RUO47263.1"/>
    </source>
</evidence>
<protein>
    <recommendedName>
        <fullName evidence="3">RcsF protein</fullName>
    </recommendedName>
</protein>
<dbReference type="InterPro" id="IPR030852">
    <property type="entry name" value="RcsF"/>
</dbReference>
<dbReference type="GO" id="GO:0035556">
    <property type="term" value="P:intracellular signal transduction"/>
    <property type="evidence" value="ECO:0007669"/>
    <property type="project" value="InterPro"/>
</dbReference>
<evidence type="ECO:0008006" key="3">
    <source>
        <dbReference type="Google" id="ProtNLM"/>
    </source>
</evidence>
<organism evidence="1 2">
    <name type="scientific">Pseudidiomarina aquimaris</name>
    <dbReference type="NCBI Taxonomy" id="641841"/>
    <lineage>
        <taxon>Bacteria</taxon>
        <taxon>Pseudomonadati</taxon>
        <taxon>Pseudomonadota</taxon>
        <taxon>Gammaproteobacteria</taxon>
        <taxon>Alteromonadales</taxon>
        <taxon>Idiomarinaceae</taxon>
        <taxon>Pseudidiomarina</taxon>
    </lineage>
</organism>
<comment type="caution">
    <text evidence="1">The sequence shown here is derived from an EMBL/GenBank/DDBJ whole genome shotgun (WGS) entry which is preliminary data.</text>
</comment>
<name>A0A432XEV0_9GAMM</name>
<dbReference type="RefSeq" id="WP_126834051.1">
    <property type="nucleotide sequence ID" value="NZ_PIPT01000006.1"/>
</dbReference>